<proteinExistence type="predicted"/>
<dbReference type="HOGENOM" id="CLU_3253495_0_0_5"/>
<accession>V9VYA6</accession>
<dbReference type="Proteomes" id="UP000018780">
    <property type="component" value="Chromosome"/>
</dbReference>
<evidence type="ECO:0000313" key="1">
    <source>
        <dbReference type="EMBL" id="AHD02928.1"/>
    </source>
</evidence>
<sequence>MKFTTSNDTCFCPLRRERKKTDDGCVSDADNAFADDRLKEGA</sequence>
<name>V9VYA6_9RHOB</name>
<gene>
    <name evidence="1" type="ORF">METH_06680</name>
</gene>
<evidence type="ECO:0000313" key="2">
    <source>
        <dbReference type="Proteomes" id="UP000018780"/>
    </source>
</evidence>
<dbReference type="STRING" id="999552.METH_06680"/>
<keyword evidence="2" id="KW-1185">Reference proteome</keyword>
<organism evidence="1 2">
    <name type="scientific">Leisingera methylohalidivorans DSM 14336</name>
    <dbReference type="NCBI Taxonomy" id="999552"/>
    <lineage>
        <taxon>Bacteria</taxon>
        <taxon>Pseudomonadati</taxon>
        <taxon>Pseudomonadota</taxon>
        <taxon>Alphaproteobacteria</taxon>
        <taxon>Rhodobacterales</taxon>
        <taxon>Roseobacteraceae</taxon>
        <taxon>Leisingera</taxon>
    </lineage>
</organism>
<protein>
    <submittedName>
        <fullName evidence="1">Uncharacterized protein</fullName>
    </submittedName>
</protein>
<reference evidence="1 2" key="1">
    <citation type="submission" date="2013-09" db="EMBL/GenBank/DDBJ databases">
        <authorList>
            <consortium name="DOE Joint Genome Institute"/>
            <person name="Klenk H.-P."/>
            <person name="Huntemann M."/>
            <person name="Han J."/>
            <person name="Chen A."/>
            <person name="Kyrpides N."/>
            <person name="Mavromatis K."/>
            <person name="Markowitz V."/>
            <person name="Palaniappan K."/>
            <person name="Ivanova N."/>
            <person name="Schaumberg A."/>
            <person name="Pati A."/>
            <person name="Liolios K."/>
            <person name="Nordberg H.P."/>
            <person name="Cantor M.N."/>
            <person name="Hua S.X."/>
            <person name="Woyke T."/>
        </authorList>
    </citation>
    <scope>NUCLEOTIDE SEQUENCE [LARGE SCALE GENOMIC DNA]</scope>
    <source>
        <strain evidence="1 2">DSM 14336</strain>
    </source>
</reference>
<dbReference type="KEGG" id="lmd:METH_06680"/>
<dbReference type="EMBL" id="CP006773">
    <property type="protein sequence ID" value="AHD02928.1"/>
    <property type="molecule type" value="Genomic_DNA"/>
</dbReference>
<dbReference type="AlphaFoldDB" id="V9VYA6"/>